<name>A0ABN8QGU7_9CNID</name>
<dbReference type="PANTHER" id="PTHR43920:SF5">
    <property type="entry name" value="CHLORIDE INTRACELLULAR CHANNEL CLIC"/>
    <property type="match status" value="1"/>
</dbReference>
<evidence type="ECO:0000313" key="2">
    <source>
        <dbReference type="EMBL" id="CAH3161566.1"/>
    </source>
</evidence>
<dbReference type="InterPro" id="IPR004045">
    <property type="entry name" value="Glutathione_S-Trfase_N"/>
</dbReference>
<dbReference type="EMBL" id="CALNXI010001242">
    <property type="protein sequence ID" value="CAH3161566.1"/>
    <property type="molecule type" value="Genomic_DNA"/>
</dbReference>
<reference evidence="2 3" key="1">
    <citation type="submission" date="2022-05" db="EMBL/GenBank/DDBJ databases">
        <authorList>
            <consortium name="Genoscope - CEA"/>
            <person name="William W."/>
        </authorList>
    </citation>
    <scope>NUCLEOTIDE SEQUENCE [LARGE SCALE GENOMIC DNA]</scope>
</reference>
<keyword evidence="3" id="KW-1185">Reference proteome</keyword>
<dbReference type="PANTHER" id="PTHR43920">
    <property type="entry name" value="CHLORIDE INTRACELLULAR CHANNEL, ISOFORM A"/>
    <property type="match status" value="1"/>
</dbReference>
<dbReference type="SUPFAM" id="SSF52833">
    <property type="entry name" value="Thioredoxin-like"/>
    <property type="match status" value="1"/>
</dbReference>
<comment type="caution">
    <text evidence="2">The sequence shown here is derived from an EMBL/GenBank/DDBJ whole genome shotgun (WGS) entry which is preliminary data.</text>
</comment>
<dbReference type="Pfam" id="PF13417">
    <property type="entry name" value="GST_N_3"/>
    <property type="match status" value="1"/>
</dbReference>
<dbReference type="Gene3D" id="3.40.30.10">
    <property type="entry name" value="Glutaredoxin"/>
    <property type="match status" value="1"/>
</dbReference>
<feature type="domain" description="GST N-terminal" evidence="1">
    <location>
        <begin position="19"/>
        <end position="102"/>
    </location>
</feature>
<evidence type="ECO:0000313" key="3">
    <source>
        <dbReference type="Proteomes" id="UP001159427"/>
    </source>
</evidence>
<dbReference type="InterPro" id="IPR036282">
    <property type="entry name" value="Glutathione-S-Trfase_C_sf"/>
</dbReference>
<sequence>MSIGSRSELTSGYFLLVRAASDESSIAACPLTHQVQMLCKLKNIEPLIMPFNIQKKSKKFLEINSTGKVPVLVHQVNEDEALVLDDPPLIAKYLEELYPDPPIGSKSKEAIVAGSDIFQKFCALIKNQDPSKEAGMKAALLRKMEALDSLLKSTNGAFMEGDSLRFSDCSLLPKLLLVRVAAKELKGVEIPARLKGVWRYIHAGEKQSVFLETRPSNELIKEHWSRHFAAPIIEGYEKDY</sequence>
<organism evidence="2 3">
    <name type="scientific">Porites evermanni</name>
    <dbReference type="NCBI Taxonomy" id="104178"/>
    <lineage>
        <taxon>Eukaryota</taxon>
        <taxon>Metazoa</taxon>
        <taxon>Cnidaria</taxon>
        <taxon>Anthozoa</taxon>
        <taxon>Hexacorallia</taxon>
        <taxon>Scleractinia</taxon>
        <taxon>Fungiina</taxon>
        <taxon>Poritidae</taxon>
        <taxon>Porites</taxon>
    </lineage>
</organism>
<gene>
    <name evidence="2" type="ORF">PEVE_00004005</name>
</gene>
<dbReference type="SUPFAM" id="SSF47616">
    <property type="entry name" value="GST C-terminal domain-like"/>
    <property type="match status" value="1"/>
</dbReference>
<dbReference type="Gene3D" id="1.20.1050.10">
    <property type="match status" value="1"/>
</dbReference>
<evidence type="ECO:0000259" key="1">
    <source>
        <dbReference type="PROSITE" id="PS50404"/>
    </source>
</evidence>
<protein>
    <recommendedName>
        <fullName evidence="1">GST N-terminal domain-containing protein</fullName>
    </recommendedName>
</protein>
<dbReference type="PROSITE" id="PS50404">
    <property type="entry name" value="GST_NTER"/>
    <property type="match status" value="1"/>
</dbReference>
<dbReference type="InterPro" id="IPR036249">
    <property type="entry name" value="Thioredoxin-like_sf"/>
</dbReference>
<accession>A0ABN8QGU7</accession>
<proteinExistence type="predicted"/>
<dbReference type="Proteomes" id="UP001159427">
    <property type="component" value="Unassembled WGS sequence"/>
</dbReference>